<dbReference type="OrthoDB" id="2114378at2759"/>
<organism evidence="2 3">
    <name type="scientific">Blyttiomyces helicus</name>
    <dbReference type="NCBI Taxonomy" id="388810"/>
    <lineage>
        <taxon>Eukaryota</taxon>
        <taxon>Fungi</taxon>
        <taxon>Fungi incertae sedis</taxon>
        <taxon>Chytridiomycota</taxon>
        <taxon>Chytridiomycota incertae sedis</taxon>
        <taxon>Chytridiomycetes</taxon>
        <taxon>Chytridiomycetes incertae sedis</taxon>
        <taxon>Blyttiomyces</taxon>
    </lineage>
</organism>
<feature type="region of interest" description="Disordered" evidence="1">
    <location>
        <begin position="11"/>
        <end position="31"/>
    </location>
</feature>
<dbReference type="GO" id="GO:0020037">
    <property type="term" value="F:heme binding"/>
    <property type="evidence" value="ECO:0007669"/>
    <property type="project" value="InterPro"/>
</dbReference>
<gene>
    <name evidence="2" type="ORF">BDK51DRAFT_43820</name>
</gene>
<evidence type="ECO:0000313" key="3">
    <source>
        <dbReference type="Proteomes" id="UP000269721"/>
    </source>
</evidence>
<dbReference type="Gene3D" id="1.10.520.10">
    <property type="match status" value="1"/>
</dbReference>
<evidence type="ECO:0008006" key="4">
    <source>
        <dbReference type="Google" id="ProtNLM"/>
    </source>
</evidence>
<evidence type="ECO:0000256" key="1">
    <source>
        <dbReference type="SAM" id="MobiDB-lite"/>
    </source>
</evidence>
<dbReference type="PROSITE" id="PS00436">
    <property type="entry name" value="PEROXIDASE_2"/>
    <property type="match status" value="1"/>
</dbReference>
<evidence type="ECO:0000313" key="2">
    <source>
        <dbReference type="EMBL" id="RKO90752.1"/>
    </source>
</evidence>
<reference evidence="3" key="1">
    <citation type="journal article" date="2018" name="Nat. Microbiol.">
        <title>Leveraging single-cell genomics to expand the fungal tree of life.</title>
        <authorList>
            <person name="Ahrendt S.R."/>
            <person name="Quandt C.A."/>
            <person name="Ciobanu D."/>
            <person name="Clum A."/>
            <person name="Salamov A."/>
            <person name="Andreopoulos B."/>
            <person name="Cheng J.F."/>
            <person name="Woyke T."/>
            <person name="Pelin A."/>
            <person name="Henrissat B."/>
            <person name="Reynolds N.K."/>
            <person name="Benny G.L."/>
            <person name="Smith M.E."/>
            <person name="James T.Y."/>
            <person name="Grigoriev I.V."/>
        </authorList>
    </citation>
    <scope>NUCLEOTIDE SEQUENCE [LARGE SCALE GENOMIC DNA]</scope>
</reference>
<feature type="non-terminal residue" evidence="2">
    <location>
        <position position="143"/>
    </location>
</feature>
<dbReference type="SUPFAM" id="SSF48113">
    <property type="entry name" value="Heme-dependent peroxidases"/>
    <property type="match status" value="1"/>
</dbReference>
<dbReference type="EMBL" id="KZ995399">
    <property type="protein sequence ID" value="RKO90752.1"/>
    <property type="molecule type" value="Genomic_DNA"/>
</dbReference>
<dbReference type="AlphaFoldDB" id="A0A4P9WED1"/>
<dbReference type="InterPro" id="IPR019794">
    <property type="entry name" value="Peroxidases_AS"/>
</dbReference>
<protein>
    <recommendedName>
        <fullName evidence="4">Peroxidase</fullName>
    </recommendedName>
</protein>
<keyword evidence="3" id="KW-1185">Reference proteome</keyword>
<dbReference type="InterPro" id="IPR010255">
    <property type="entry name" value="Haem_peroxidase_sf"/>
</dbReference>
<sequence>MLKADYDVLASGPPATRSSPLSPVGSCPDLPHSTQRTSNTFAMKLSLCAKILSAVAVGASAVSAENVPAACVGWDQAAKFLQEHVFVDETTGATNSCNDFARAAVRLYFHDAGTFDKVSKAFGPNGSIMHAPAELAEPENNLY</sequence>
<dbReference type="GO" id="GO:0004601">
    <property type="term" value="F:peroxidase activity"/>
    <property type="evidence" value="ECO:0007669"/>
    <property type="project" value="InterPro"/>
</dbReference>
<dbReference type="Proteomes" id="UP000269721">
    <property type="component" value="Unassembled WGS sequence"/>
</dbReference>
<name>A0A4P9WED1_9FUNG</name>
<proteinExistence type="predicted"/>
<accession>A0A4P9WED1</accession>
<dbReference type="GO" id="GO:0006979">
    <property type="term" value="P:response to oxidative stress"/>
    <property type="evidence" value="ECO:0007669"/>
    <property type="project" value="InterPro"/>
</dbReference>